<evidence type="ECO:0000259" key="1">
    <source>
        <dbReference type="PROSITE" id="PS50878"/>
    </source>
</evidence>
<feature type="domain" description="Reverse transcriptase" evidence="1">
    <location>
        <begin position="1"/>
        <end position="95"/>
    </location>
</feature>
<protein>
    <recommendedName>
        <fullName evidence="1">Reverse transcriptase domain-containing protein</fullName>
    </recommendedName>
</protein>
<proteinExistence type="predicted"/>
<dbReference type="Pfam" id="PF00078">
    <property type="entry name" value="RVT_1"/>
    <property type="match status" value="1"/>
</dbReference>
<sequence>MPAKVEEYRPIAFCNVIYKIITKILVNRLKVVLDKIMDQTQNAFIPGRSISDNILLAQELLADYNQKQLPPRCAVKVDLRKAYDSVEWDFLHAAL</sequence>
<dbReference type="InterPro" id="IPR052343">
    <property type="entry name" value="Retrotransposon-Effector_Assoc"/>
</dbReference>
<gene>
    <name evidence="2" type="ORF">Slati_1146800</name>
</gene>
<comment type="caution">
    <text evidence="2">The sequence shown here is derived from an EMBL/GenBank/DDBJ whole genome shotgun (WGS) entry which is preliminary data.</text>
</comment>
<dbReference type="PANTHER" id="PTHR46890">
    <property type="entry name" value="NON-LTR RETROLELEMENT REVERSE TRANSCRIPTASE-LIKE PROTEIN-RELATED"/>
    <property type="match status" value="1"/>
</dbReference>
<evidence type="ECO:0000313" key="2">
    <source>
        <dbReference type="EMBL" id="KAL0451687.1"/>
    </source>
</evidence>
<reference evidence="2" key="1">
    <citation type="submission" date="2020-06" db="EMBL/GenBank/DDBJ databases">
        <authorList>
            <person name="Li T."/>
            <person name="Hu X."/>
            <person name="Zhang T."/>
            <person name="Song X."/>
            <person name="Zhang H."/>
            <person name="Dai N."/>
            <person name="Sheng W."/>
            <person name="Hou X."/>
            <person name="Wei L."/>
        </authorList>
    </citation>
    <scope>NUCLEOTIDE SEQUENCE</scope>
    <source>
        <strain evidence="2">KEN1</strain>
        <tissue evidence="2">Leaf</tissue>
    </source>
</reference>
<dbReference type="PANTHER" id="PTHR46890:SF48">
    <property type="entry name" value="RNA-DIRECTED DNA POLYMERASE"/>
    <property type="match status" value="1"/>
</dbReference>
<dbReference type="PROSITE" id="PS50878">
    <property type="entry name" value="RT_POL"/>
    <property type="match status" value="1"/>
</dbReference>
<dbReference type="InterPro" id="IPR000477">
    <property type="entry name" value="RT_dom"/>
</dbReference>
<dbReference type="SUPFAM" id="SSF56672">
    <property type="entry name" value="DNA/RNA polymerases"/>
    <property type="match status" value="1"/>
</dbReference>
<name>A0AAW2XCH5_9LAMI</name>
<reference evidence="2" key="2">
    <citation type="journal article" date="2024" name="Plant">
        <title>Genomic evolution and insights into agronomic trait innovations of Sesamum species.</title>
        <authorList>
            <person name="Miao H."/>
            <person name="Wang L."/>
            <person name="Qu L."/>
            <person name="Liu H."/>
            <person name="Sun Y."/>
            <person name="Le M."/>
            <person name="Wang Q."/>
            <person name="Wei S."/>
            <person name="Zheng Y."/>
            <person name="Lin W."/>
            <person name="Duan Y."/>
            <person name="Cao H."/>
            <person name="Xiong S."/>
            <person name="Wang X."/>
            <person name="Wei L."/>
            <person name="Li C."/>
            <person name="Ma Q."/>
            <person name="Ju M."/>
            <person name="Zhao R."/>
            <person name="Li G."/>
            <person name="Mu C."/>
            <person name="Tian Q."/>
            <person name="Mei H."/>
            <person name="Zhang T."/>
            <person name="Gao T."/>
            <person name="Zhang H."/>
        </authorList>
    </citation>
    <scope>NUCLEOTIDE SEQUENCE</scope>
    <source>
        <strain evidence="2">KEN1</strain>
    </source>
</reference>
<accession>A0AAW2XCH5</accession>
<dbReference type="AlphaFoldDB" id="A0AAW2XCH5"/>
<dbReference type="EMBL" id="JACGWN010000004">
    <property type="protein sequence ID" value="KAL0451687.1"/>
    <property type="molecule type" value="Genomic_DNA"/>
</dbReference>
<dbReference type="InterPro" id="IPR043502">
    <property type="entry name" value="DNA/RNA_pol_sf"/>
</dbReference>
<organism evidence="2">
    <name type="scientific">Sesamum latifolium</name>
    <dbReference type="NCBI Taxonomy" id="2727402"/>
    <lineage>
        <taxon>Eukaryota</taxon>
        <taxon>Viridiplantae</taxon>
        <taxon>Streptophyta</taxon>
        <taxon>Embryophyta</taxon>
        <taxon>Tracheophyta</taxon>
        <taxon>Spermatophyta</taxon>
        <taxon>Magnoliopsida</taxon>
        <taxon>eudicotyledons</taxon>
        <taxon>Gunneridae</taxon>
        <taxon>Pentapetalae</taxon>
        <taxon>asterids</taxon>
        <taxon>lamiids</taxon>
        <taxon>Lamiales</taxon>
        <taxon>Pedaliaceae</taxon>
        <taxon>Sesamum</taxon>
    </lineage>
</organism>